<name>A0ACC1D7B6_9NEOP</name>
<organism evidence="1 2">
    <name type="scientific">Dendrolimus kikuchii</name>
    <dbReference type="NCBI Taxonomy" id="765133"/>
    <lineage>
        <taxon>Eukaryota</taxon>
        <taxon>Metazoa</taxon>
        <taxon>Ecdysozoa</taxon>
        <taxon>Arthropoda</taxon>
        <taxon>Hexapoda</taxon>
        <taxon>Insecta</taxon>
        <taxon>Pterygota</taxon>
        <taxon>Neoptera</taxon>
        <taxon>Endopterygota</taxon>
        <taxon>Lepidoptera</taxon>
        <taxon>Glossata</taxon>
        <taxon>Ditrysia</taxon>
        <taxon>Bombycoidea</taxon>
        <taxon>Lasiocampidae</taxon>
        <taxon>Dendrolimus</taxon>
    </lineage>
</organism>
<gene>
    <name evidence="1" type="ORF">K1T71_005154</name>
</gene>
<dbReference type="EMBL" id="CM034394">
    <property type="protein sequence ID" value="KAJ0179442.1"/>
    <property type="molecule type" value="Genomic_DNA"/>
</dbReference>
<protein>
    <submittedName>
        <fullName evidence="1">Uncharacterized protein</fullName>
    </submittedName>
</protein>
<comment type="caution">
    <text evidence="1">The sequence shown here is derived from an EMBL/GenBank/DDBJ whole genome shotgun (WGS) entry which is preliminary data.</text>
</comment>
<proteinExistence type="predicted"/>
<dbReference type="Proteomes" id="UP000824533">
    <property type="component" value="Linkage Group LG08"/>
</dbReference>
<keyword evidence="2" id="KW-1185">Reference proteome</keyword>
<reference evidence="1 2" key="1">
    <citation type="journal article" date="2021" name="Front. Genet.">
        <title>Chromosome-Level Genome Assembly Reveals Significant Gene Expansion in the Toll and IMD Signaling Pathways of Dendrolimus kikuchii.</title>
        <authorList>
            <person name="Zhou J."/>
            <person name="Wu P."/>
            <person name="Xiong Z."/>
            <person name="Liu N."/>
            <person name="Zhao N."/>
            <person name="Ji M."/>
            <person name="Qiu Y."/>
            <person name="Yang B."/>
        </authorList>
    </citation>
    <scope>NUCLEOTIDE SEQUENCE [LARGE SCALE GENOMIC DNA]</scope>
    <source>
        <strain evidence="1">Ann1</strain>
    </source>
</reference>
<accession>A0ACC1D7B6</accession>
<sequence>MASSNTPRNLVGVWFCLIYLTTQCVASTHFSSHVSINTPAHSFSHGVGNPVGVLNRGRFQHKQPQVPLRSLWQPSKPRQPLEGYPRVTPTIPFKVEEIPPKTISVNSPPWQQRRSNAFLEHSLPILPPSPYKVDSPDPESSWPEGLFLPPLGPSRFQPILERRSDTGPFDHYLREGTEAIAAVKRADRHGHLFFQDIPHIESLLANQEIRVKNNLKPHRIASIRHTWPYNRP</sequence>
<evidence type="ECO:0000313" key="2">
    <source>
        <dbReference type="Proteomes" id="UP000824533"/>
    </source>
</evidence>
<evidence type="ECO:0000313" key="1">
    <source>
        <dbReference type="EMBL" id="KAJ0179442.1"/>
    </source>
</evidence>